<evidence type="ECO:0000256" key="2">
    <source>
        <dbReference type="ARBA" id="ARBA00022448"/>
    </source>
</evidence>
<dbReference type="InterPro" id="IPR001851">
    <property type="entry name" value="ABC_transp_permease"/>
</dbReference>
<feature type="transmembrane region" description="Helical" evidence="11">
    <location>
        <begin position="187"/>
        <end position="209"/>
    </location>
</feature>
<dbReference type="PATRIC" id="fig|394096.3.peg.2980"/>
<feature type="transmembrane region" description="Helical" evidence="11">
    <location>
        <begin position="252"/>
        <end position="270"/>
    </location>
</feature>
<dbReference type="CDD" id="cd06579">
    <property type="entry name" value="TM_PBP1_transp_AraH_like"/>
    <property type="match status" value="1"/>
</dbReference>
<dbReference type="Proteomes" id="UP000028725">
    <property type="component" value="Unassembled WGS sequence"/>
</dbReference>
<feature type="transmembrane region" description="Helical" evidence="11">
    <location>
        <begin position="359"/>
        <end position="378"/>
    </location>
</feature>
<evidence type="ECO:0000256" key="9">
    <source>
        <dbReference type="ARBA" id="ARBA00035611"/>
    </source>
</evidence>
<dbReference type="GO" id="GO:0022857">
    <property type="term" value="F:transmembrane transporter activity"/>
    <property type="evidence" value="ECO:0007669"/>
    <property type="project" value="InterPro"/>
</dbReference>
<feature type="transmembrane region" description="Helical" evidence="11">
    <location>
        <begin position="384"/>
        <end position="401"/>
    </location>
</feature>
<organism evidence="12 13">
    <name type="scientific">Hyalangium minutum</name>
    <dbReference type="NCBI Taxonomy" id="394096"/>
    <lineage>
        <taxon>Bacteria</taxon>
        <taxon>Pseudomonadati</taxon>
        <taxon>Myxococcota</taxon>
        <taxon>Myxococcia</taxon>
        <taxon>Myxococcales</taxon>
        <taxon>Cystobacterineae</taxon>
        <taxon>Archangiaceae</taxon>
        <taxon>Hyalangium</taxon>
    </lineage>
</organism>
<feature type="transmembrane region" description="Helical" evidence="11">
    <location>
        <begin position="301"/>
        <end position="322"/>
    </location>
</feature>
<evidence type="ECO:0000256" key="6">
    <source>
        <dbReference type="ARBA" id="ARBA00022692"/>
    </source>
</evidence>
<keyword evidence="4" id="KW-0997">Cell inner membrane</keyword>
<keyword evidence="6 11" id="KW-0812">Transmembrane</keyword>
<keyword evidence="2" id="KW-0813">Transport</keyword>
<keyword evidence="5" id="KW-0762">Sugar transport</keyword>
<evidence type="ECO:0000256" key="4">
    <source>
        <dbReference type="ARBA" id="ARBA00022519"/>
    </source>
</evidence>
<feature type="transmembrane region" description="Helical" evidence="11">
    <location>
        <begin position="95"/>
        <end position="113"/>
    </location>
</feature>
<dbReference type="EMBL" id="JMCB01000005">
    <property type="protein sequence ID" value="KFE69033.1"/>
    <property type="molecule type" value="Genomic_DNA"/>
</dbReference>
<comment type="subcellular location">
    <subcellularLocation>
        <location evidence="1">Cell membrane</location>
        <topology evidence="1">Multi-pass membrane protein</topology>
    </subcellularLocation>
</comment>
<evidence type="ECO:0000256" key="1">
    <source>
        <dbReference type="ARBA" id="ARBA00004651"/>
    </source>
</evidence>
<feature type="transmembrane region" description="Helical" evidence="11">
    <location>
        <begin position="119"/>
        <end position="141"/>
    </location>
</feature>
<evidence type="ECO:0000313" key="13">
    <source>
        <dbReference type="Proteomes" id="UP000028725"/>
    </source>
</evidence>
<dbReference type="RefSeq" id="WP_044187737.1">
    <property type="nucleotide sequence ID" value="NZ_JMCB01000005.1"/>
</dbReference>
<keyword evidence="13" id="KW-1185">Reference proteome</keyword>
<evidence type="ECO:0000256" key="8">
    <source>
        <dbReference type="ARBA" id="ARBA00023136"/>
    </source>
</evidence>
<feature type="transmembrane region" description="Helical" evidence="11">
    <location>
        <begin position="70"/>
        <end position="90"/>
    </location>
</feature>
<keyword evidence="8 11" id="KW-0472">Membrane</keyword>
<gene>
    <name evidence="12" type="ORF">DB31_6935</name>
</gene>
<dbReference type="Pfam" id="PF02653">
    <property type="entry name" value="BPD_transp_2"/>
    <property type="match status" value="2"/>
</dbReference>
<name>A0A085WMX0_9BACT</name>
<sequence length="411" mass="42314">MSSPREVVAYVDPRLIQDAPGLKGAWQGFRRRVSQGELGSLPVIVGLSLIWLIFYVANERFLSAVNLTNLMLQIAAMGTISAGIVLVLLLGEIDLSAGAVSGLSAAVMAILNVKHGWGAVPALLAGLAAGAGIGLFHGLWITRFRVPSFVVTLAGLLGWQGALLFVLGNTGTVNLNDPVINGLTGTFFEPAIAWPIAILIIALYVATVLVERMRRGAAGLPQAHLRSTVARMVVISGAVVASVAVFTQDRGLPLAAIIFAGFVVGIELLIKRTRFGRHVFAVGGNAEAARRAGIRVETIRVAIFTLASTMAAAGGILASSRLLAVNQSSGSGDVLLNAIAAAVIGGTSLFGGRGSAWSAILGALVIGSISNGMDLLALSSSVKFMVTGAVLLVAASIDALSRRGRQAAGRA</sequence>
<feature type="transmembrane region" description="Helical" evidence="11">
    <location>
        <begin position="148"/>
        <end position="167"/>
    </location>
</feature>
<comment type="caution">
    <text evidence="12">The sequence shown here is derived from an EMBL/GenBank/DDBJ whole genome shotgun (WGS) entry which is preliminary data.</text>
</comment>
<dbReference type="AlphaFoldDB" id="A0A085WMX0"/>
<evidence type="ECO:0000256" key="7">
    <source>
        <dbReference type="ARBA" id="ARBA00022989"/>
    </source>
</evidence>
<dbReference type="PANTHER" id="PTHR32196:SF32">
    <property type="entry name" value="XYLOSE TRANSPORT SYSTEM PERMEASE PROTEIN XYLH"/>
    <property type="match status" value="1"/>
</dbReference>
<comment type="function">
    <text evidence="9">Part of the binding-protein-dependent transport system for D-xylose. Probably responsible for the translocation of the substrate across the membrane.</text>
</comment>
<dbReference type="PANTHER" id="PTHR32196">
    <property type="entry name" value="ABC TRANSPORTER PERMEASE PROTEIN YPHD-RELATED-RELATED"/>
    <property type="match status" value="1"/>
</dbReference>
<keyword evidence="7 11" id="KW-1133">Transmembrane helix</keyword>
<feature type="transmembrane region" description="Helical" evidence="11">
    <location>
        <begin position="334"/>
        <end position="352"/>
    </location>
</feature>
<protein>
    <recommendedName>
        <fullName evidence="10">Xylose transport system permease protein XylH</fullName>
    </recommendedName>
</protein>
<feature type="transmembrane region" description="Helical" evidence="11">
    <location>
        <begin position="38"/>
        <end position="58"/>
    </location>
</feature>
<dbReference type="OrthoDB" id="5503349at2"/>
<evidence type="ECO:0000256" key="5">
    <source>
        <dbReference type="ARBA" id="ARBA00022597"/>
    </source>
</evidence>
<evidence type="ECO:0000256" key="10">
    <source>
        <dbReference type="ARBA" id="ARBA00035686"/>
    </source>
</evidence>
<accession>A0A085WMX0</accession>
<proteinExistence type="predicted"/>
<reference evidence="12 13" key="1">
    <citation type="submission" date="2014-04" db="EMBL/GenBank/DDBJ databases">
        <title>Genome assembly of Hyalangium minutum DSM 14724.</title>
        <authorList>
            <person name="Sharma G."/>
            <person name="Subramanian S."/>
        </authorList>
    </citation>
    <scope>NUCLEOTIDE SEQUENCE [LARGE SCALE GENOMIC DNA]</scope>
    <source>
        <strain evidence="12 13">DSM 14724</strain>
    </source>
</reference>
<dbReference type="STRING" id="394096.DB31_6935"/>
<evidence type="ECO:0000256" key="3">
    <source>
        <dbReference type="ARBA" id="ARBA00022475"/>
    </source>
</evidence>
<feature type="transmembrane region" description="Helical" evidence="11">
    <location>
        <begin position="229"/>
        <end position="246"/>
    </location>
</feature>
<evidence type="ECO:0000256" key="11">
    <source>
        <dbReference type="SAM" id="Phobius"/>
    </source>
</evidence>
<keyword evidence="3" id="KW-1003">Cell membrane</keyword>
<evidence type="ECO:0000313" key="12">
    <source>
        <dbReference type="EMBL" id="KFE69033.1"/>
    </source>
</evidence>
<dbReference type="GO" id="GO:0005886">
    <property type="term" value="C:plasma membrane"/>
    <property type="evidence" value="ECO:0007669"/>
    <property type="project" value="UniProtKB-SubCell"/>
</dbReference>